<evidence type="ECO:0000256" key="3">
    <source>
        <dbReference type="ARBA" id="ARBA00023125"/>
    </source>
</evidence>
<dbReference type="GO" id="GO:0016787">
    <property type="term" value="F:hydrolase activity"/>
    <property type="evidence" value="ECO:0007669"/>
    <property type="project" value="UniProtKB-KW"/>
</dbReference>
<evidence type="ECO:0000259" key="4">
    <source>
        <dbReference type="Pfam" id="PF01420"/>
    </source>
</evidence>
<evidence type="ECO:0000313" key="6">
    <source>
        <dbReference type="Proteomes" id="UP001304423"/>
    </source>
</evidence>
<evidence type="ECO:0000256" key="1">
    <source>
        <dbReference type="ARBA" id="ARBA00010923"/>
    </source>
</evidence>
<dbReference type="Gene3D" id="3.90.220.20">
    <property type="entry name" value="DNA methylase specificity domains"/>
    <property type="match status" value="2"/>
</dbReference>
<keyword evidence="2" id="KW-0680">Restriction system</keyword>
<evidence type="ECO:0000256" key="2">
    <source>
        <dbReference type="ARBA" id="ARBA00022747"/>
    </source>
</evidence>
<dbReference type="Pfam" id="PF01420">
    <property type="entry name" value="Methylase_S"/>
    <property type="match status" value="2"/>
</dbReference>
<dbReference type="GO" id="GO:0003677">
    <property type="term" value="F:DNA binding"/>
    <property type="evidence" value="ECO:0007669"/>
    <property type="project" value="UniProtKB-KW"/>
</dbReference>
<name>A0AAX4F3Y2_9GAMM</name>
<dbReference type="Gene3D" id="1.10.287.1120">
    <property type="entry name" value="Bipartite methylase S protein"/>
    <property type="match status" value="1"/>
</dbReference>
<keyword evidence="5" id="KW-0540">Nuclease</keyword>
<protein>
    <submittedName>
        <fullName evidence="5">Restriction endonuclease subunit S</fullName>
        <ecNumber evidence="5">3.1.21.-</ecNumber>
    </submittedName>
</protein>
<comment type="similarity">
    <text evidence="1">Belongs to the type-I restriction system S methylase family.</text>
</comment>
<evidence type="ECO:0000313" key="5">
    <source>
        <dbReference type="EMBL" id="WOA54176.1"/>
    </source>
</evidence>
<dbReference type="InterPro" id="IPR044946">
    <property type="entry name" value="Restrct_endonuc_typeI_TRD_sf"/>
</dbReference>
<keyword evidence="5" id="KW-0378">Hydrolase</keyword>
<keyword evidence="3" id="KW-0238">DNA-binding</keyword>
<dbReference type="GO" id="GO:0004519">
    <property type="term" value="F:endonuclease activity"/>
    <property type="evidence" value="ECO:0007669"/>
    <property type="project" value="UniProtKB-KW"/>
</dbReference>
<dbReference type="InterPro" id="IPR000055">
    <property type="entry name" value="Restrct_endonuc_typeI_TRD"/>
</dbReference>
<dbReference type="PANTHER" id="PTHR30408">
    <property type="entry name" value="TYPE-1 RESTRICTION ENZYME ECOKI SPECIFICITY PROTEIN"/>
    <property type="match status" value="1"/>
</dbReference>
<dbReference type="Proteomes" id="UP001304423">
    <property type="component" value="Chromosome"/>
</dbReference>
<feature type="domain" description="Type I restriction modification DNA specificity" evidence="4">
    <location>
        <begin position="304"/>
        <end position="407"/>
    </location>
</feature>
<organism evidence="5 6">
    <name type="scientific">Dickeya solani</name>
    <dbReference type="NCBI Taxonomy" id="1089444"/>
    <lineage>
        <taxon>Bacteria</taxon>
        <taxon>Pseudomonadati</taxon>
        <taxon>Pseudomonadota</taxon>
        <taxon>Gammaproteobacteria</taxon>
        <taxon>Enterobacterales</taxon>
        <taxon>Pectobacteriaceae</taxon>
        <taxon>Dickeya</taxon>
    </lineage>
</organism>
<dbReference type="AlphaFoldDB" id="A0AAX4F3Y2"/>
<dbReference type="GO" id="GO:0009307">
    <property type="term" value="P:DNA restriction-modification system"/>
    <property type="evidence" value="ECO:0007669"/>
    <property type="project" value="UniProtKB-KW"/>
</dbReference>
<dbReference type="EC" id="3.1.21.-" evidence="5"/>
<dbReference type="EMBL" id="CP136339">
    <property type="protein sequence ID" value="WOA54176.1"/>
    <property type="molecule type" value="Genomic_DNA"/>
</dbReference>
<sequence>MAKYKAYPEYKDSGVEWLGEIPEHWAAIRYKFCTQRVVVGIAEAATHAYANCGVPIIRSTNIRENRLDIRGIIYIQDFFAKQNSSKFLFENDIITIRTGFPGVSAVIPASLDKSQCFTNLISTPREHYSPEFLAYYLNSSQGKSYFELLGWGSAQKNISVPILQDFPLAFPVQNEQLKIVDFIVHETAKIDNLIEKQQQLIELLKEKRQAVISHAVTKGLDPNVPMKDSGVEWLGEVPEHWIVSGFKKYLSSIVDYRGKTPNKTDDGILLVTARNIKKGMLDYTLSQEFIAVSDYETVMSRGLPDISDVLFTTEAPLGEVANVDRTDIALAQRVIKFKGMIHRLDNYYLKYFIMSSAFQQSLNLYSSGSTAQGIKAERFVYLRKLLPPINEQKEIVDFLDQEIKKIDMLVEQQFVMLYLLQERRTALISAAVTGKIDVRDWVAPDSSEMANIEGSPEVNA</sequence>
<dbReference type="RefSeq" id="WP_316394148.1">
    <property type="nucleotide sequence ID" value="NZ_CP136339.1"/>
</dbReference>
<reference evidence="5" key="1">
    <citation type="submission" date="2023-10" db="EMBL/GenBank/DDBJ databases">
        <title>Clonality and diversity in the soft rot Dickeya solani phytopathogen.</title>
        <authorList>
            <person name="Pedron J."/>
            <person name="Van Gijsegem F."/>
            <person name="Portier P."/>
            <person name="Taghouti G."/>
        </authorList>
    </citation>
    <scope>NUCLEOTIDE SEQUENCE</scope>
    <source>
        <strain evidence="5">CFBP5647</strain>
    </source>
</reference>
<proteinExistence type="inferred from homology"/>
<gene>
    <name evidence="5" type="ORF">RXA29_08135</name>
</gene>
<accession>A0AAX4F3Y2</accession>
<dbReference type="PANTHER" id="PTHR30408:SF12">
    <property type="entry name" value="TYPE I RESTRICTION ENZYME MJAVIII SPECIFICITY SUBUNIT"/>
    <property type="match status" value="1"/>
</dbReference>
<keyword evidence="5" id="KW-0255">Endonuclease</keyword>
<feature type="domain" description="Type I restriction modification DNA specificity" evidence="4">
    <location>
        <begin position="52"/>
        <end position="200"/>
    </location>
</feature>
<dbReference type="SUPFAM" id="SSF116734">
    <property type="entry name" value="DNA methylase specificity domain"/>
    <property type="match status" value="2"/>
</dbReference>
<dbReference type="REBASE" id="768496">
    <property type="entry name" value="S.Dso5647ORF8130P"/>
</dbReference>
<dbReference type="InterPro" id="IPR052021">
    <property type="entry name" value="Type-I_RS_S_subunit"/>
</dbReference>